<name>A0A9W8JMA8_9AGAR</name>
<feature type="compositionally biased region" description="Low complexity" evidence="1">
    <location>
        <begin position="282"/>
        <end position="301"/>
    </location>
</feature>
<dbReference type="Proteomes" id="UP001148786">
    <property type="component" value="Unassembled WGS sequence"/>
</dbReference>
<feature type="region of interest" description="Disordered" evidence="1">
    <location>
        <begin position="178"/>
        <end position="321"/>
    </location>
</feature>
<dbReference type="EMBL" id="JANKHO010002433">
    <property type="protein sequence ID" value="KAJ3492547.1"/>
    <property type="molecule type" value="Genomic_DNA"/>
</dbReference>
<feature type="region of interest" description="Disordered" evidence="1">
    <location>
        <begin position="95"/>
        <end position="118"/>
    </location>
</feature>
<evidence type="ECO:0000313" key="2">
    <source>
        <dbReference type="EMBL" id="KAJ3492547.1"/>
    </source>
</evidence>
<comment type="caution">
    <text evidence="2">The sequence shown here is derived from an EMBL/GenBank/DDBJ whole genome shotgun (WGS) entry which is preliminary data.</text>
</comment>
<evidence type="ECO:0000313" key="3">
    <source>
        <dbReference type="Proteomes" id="UP001148786"/>
    </source>
</evidence>
<feature type="compositionally biased region" description="Acidic residues" evidence="1">
    <location>
        <begin position="189"/>
        <end position="198"/>
    </location>
</feature>
<keyword evidence="3" id="KW-1185">Reference proteome</keyword>
<proteinExistence type="predicted"/>
<protein>
    <submittedName>
        <fullName evidence="2">Uncharacterized protein</fullName>
    </submittedName>
</protein>
<accession>A0A9W8JMA8</accession>
<feature type="compositionally biased region" description="Low complexity" evidence="1">
    <location>
        <begin position="29"/>
        <end position="45"/>
    </location>
</feature>
<feature type="region of interest" description="Disordered" evidence="1">
    <location>
        <begin position="1"/>
        <end position="50"/>
    </location>
</feature>
<feature type="compositionally biased region" description="Polar residues" evidence="1">
    <location>
        <begin position="219"/>
        <end position="236"/>
    </location>
</feature>
<organism evidence="2 3">
    <name type="scientific">Agrocybe chaxingu</name>
    <dbReference type="NCBI Taxonomy" id="84603"/>
    <lineage>
        <taxon>Eukaryota</taxon>
        <taxon>Fungi</taxon>
        <taxon>Dikarya</taxon>
        <taxon>Basidiomycota</taxon>
        <taxon>Agaricomycotina</taxon>
        <taxon>Agaricomycetes</taxon>
        <taxon>Agaricomycetidae</taxon>
        <taxon>Agaricales</taxon>
        <taxon>Agaricineae</taxon>
        <taxon>Strophariaceae</taxon>
        <taxon>Agrocybe</taxon>
    </lineage>
</organism>
<reference evidence="2" key="1">
    <citation type="submission" date="2022-07" db="EMBL/GenBank/DDBJ databases">
        <title>Genome Sequence of Agrocybe chaxingu.</title>
        <authorList>
            <person name="Buettner E."/>
        </authorList>
    </citation>
    <scope>NUCLEOTIDE SEQUENCE</scope>
    <source>
        <strain evidence="2">MP-N11</strain>
    </source>
</reference>
<evidence type="ECO:0000256" key="1">
    <source>
        <dbReference type="SAM" id="MobiDB-lite"/>
    </source>
</evidence>
<sequence>MTWESLFDVLNRDNSDTHTPPGPPRPSSPRDSSSISPNDSDLSNSEPSYDDSFIFEDDLCKCECGAYHSESEGNPSKSFEDEVFEEVFEECIASDQITDVDEGLNDPSTDRQPVPDPILSTTRALAYILPPTPTEAERNEIWDAAMSVRDRPYARRLILEKQGGLSEEEEEYMRMARDVMGDGMGGDAEGGEEGDSTQELDNGSRMAANDEVDGETDCQWDSGSDSDLGSEATLTSKLEAINGEYEYLNERPPSAPARFERESKTSGLTNLKENVSEEVIYPAPASASTSKPTPFSTSTFDTPDEDEDENHGGGPGQRSAIQWHLKSGQMCRLNLKLLKAKAKAKE</sequence>
<gene>
    <name evidence="2" type="ORF">NLJ89_g11212</name>
</gene>
<dbReference type="AlphaFoldDB" id="A0A9W8JMA8"/>
<dbReference type="OrthoDB" id="10492882at2759"/>